<name>A0A7I8WEB2_9ANNE</name>
<gene>
    <name evidence="1" type="ORF">DGYR_LOCUS13641</name>
</gene>
<evidence type="ECO:0000313" key="1">
    <source>
        <dbReference type="EMBL" id="CAD5126396.1"/>
    </source>
</evidence>
<accession>A0A7I8WEB2</accession>
<keyword evidence="2" id="KW-1185">Reference proteome</keyword>
<reference evidence="1 2" key="1">
    <citation type="submission" date="2020-08" db="EMBL/GenBank/DDBJ databases">
        <authorList>
            <person name="Hejnol A."/>
        </authorList>
    </citation>
    <scope>NUCLEOTIDE SEQUENCE [LARGE SCALE GENOMIC DNA]</scope>
</reference>
<dbReference type="Proteomes" id="UP000549394">
    <property type="component" value="Unassembled WGS sequence"/>
</dbReference>
<evidence type="ECO:0000313" key="2">
    <source>
        <dbReference type="Proteomes" id="UP000549394"/>
    </source>
</evidence>
<proteinExistence type="predicted"/>
<dbReference type="EMBL" id="CAJFCJ010000046">
    <property type="protein sequence ID" value="CAD5126396.1"/>
    <property type="molecule type" value="Genomic_DNA"/>
</dbReference>
<sequence length="173" mass="19687">MALNYDSSQGLLADWIYMCTECLNVVYHLNFSREIKPKLICAAGREFGSNTIISEMKVECSSSFLETLEFPNSRLRKCFNYSEDSLETGLKMWISKLYDPDGQNLRLAYLQVYILDNPQKYFDIETTEQLVYHLPSSLQNTITLSLSFGVKILSNGGSNCHSLIIGLLNETSR</sequence>
<comment type="caution">
    <text evidence="1">The sequence shown here is derived from an EMBL/GenBank/DDBJ whole genome shotgun (WGS) entry which is preliminary data.</text>
</comment>
<protein>
    <submittedName>
        <fullName evidence="1">DgyrCDS14533</fullName>
    </submittedName>
</protein>
<dbReference type="AlphaFoldDB" id="A0A7I8WEB2"/>
<organism evidence="1 2">
    <name type="scientific">Dimorphilus gyrociliatus</name>
    <dbReference type="NCBI Taxonomy" id="2664684"/>
    <lineage>
        <taxon>Eukaryota</taxon>
        <taxon>Metazoa</taxon>
        <taxon>Spiralia</taxon>
        <taxon>Lophotrochozoa</taxon>
        <taxon>Annelida</taxon>
        <taxon>Polychaeta</taxon>
        <taxon>Polychaeta incertae sedis</taxon>
        <taxon>Dinophilidae</taxon>
        <taxon>Dimorphilus</taxon>
    </lineage>
</organism>